<dbReference type="PANTHER" id="PTHR24096">
    <property type="entry name" value="LONG-CHAIN-FATTY-ACID--COA LIGASE"/>
    <property type="match status" value="1"/>
</dbReference>
<keyword evidence="3" id="KW-0436">Ligase</keyword>
<keyword evidence="4" id="KW-1185">Reference proteome</keyword>
<evidence type="ECO:0000313" key="4">
    <source>
        <dbReference type="Proteomes" id="UP000193467"/>
    </source>
</evidence>
<organism evidence="3 4">
    <name type="scientific">Leucosporidium creatinivorum</name>
    <dbReference type="NCBI Taxonomy" id="106004"/>
    <lineage>
        <taxon>Eukaryota</taxon>
        <taxon>Fungi</taxon>
        <taxon>Dikarya</taxon>
        <taxon>Basidiomycota</taxon>
        <taxon>Pucciniomycotina</taxon>
        <taxon>Microbotryomycetes</taxon>
        <taxon>Leucosporidiales</taxon>
        <taxon>Leucosporidium</taxon>
    </lineage>
</organism>
<reference evidence="3 4" key="1">
    <citation type="submission" date="2016-07" db="EMBL/GenBank/DDBJ databases">
        <title>Pervasive Adenine N6-methylation of Active Genes in Fungi.</title>
        <authorList>
            <consortium name="DOE Joint Genome Institute"/>
            <person name="Mondo S.J."/>
            <person name="Dannebaum R.O."/>
            <person name="Kuo R.C."/>
            <person name="Labutti K."/>
            <person name="Haridas S."/>
            <person name="Kuo A."/>
            <person name="Salamov A."/>
            <person name="Ahrendt S.R."/>
            <person name="Lipzen A."/>
            <person name="Sullivan W."/>
            <person name="Andreopoulos W.B."/>
            <person name="Clum A."/>
            <person name="Lindquist E."/>
            <person name="Daum C."/>
            <person name="Ramamoorthy G.K."/>
            <person name="Gryganskyi A."/>
            <person name="Culley D."/>
            <person name="Magnuson J.K."/>
            <person name="James T.Y."/>
            <person name="O'Malley M.A."/>
            <person name="Stajich J.E."/>
            <person name="Spatafora J.W."/>
            <person name="Visel A."/>
            <person name="Grigoriev I.V."/>
        </authorList>
    </citation>
    <scope>NUCLEOTIDE SEQUENCE [LARGE SCALE GENOMIC DNA]</scope>
    <source>
        <strain evidence="3 4">62-1032</strain>
    </source>
</reference>
<dbReference type="GO" id="GO:0016405">
    <property type="term" value="F:CoA-ligase activity"/>
    <property type="evidence" value="ECO:0007669"/>
    <property type="project" value="TreeGrafter"/>
</dbReference>
<dbReference type="Gene3D" id="3.30.300.30">
    <property type="match status" value="1"/>
</dbReference>
<dbReference type="OrthoDB" id="10253115at2759"/>
<dbReference type="PROSITE" id="PS00455">
    <property type="entry name" value="AMP_BINDING"/>
    <property type="match status" value="1"/>
</dbReference>
<dbReference type="PANTHER" id="PTHR24096:SF393">
    <property type="entry name" value="LIGASE, PUTATIVE-RELATED"/>
    <property type="match status" value="1"/>
</dbReference>
<sequence>MPPFPARTFAECHEIMTAPGAVWELEEKEIRGLQLKVYKNAPPSIRAVWLASKEFGSRDYLVYENERYTSSQAHTKVNALASLFYHKYGIRQGDRIAICARNLPEWIFSFWATQLLGAVSVAVNAWLPPAAMIHCLTTTTPRLVVLDAERAKILAGAVEEMDQVGGTRKVLVMRAGGEVPKGMSSLEGEVASWSDAESKLPEVEIHPEDVATIFFTSGTTGLPKGVVGSNRQYTTNLMNSLINAGRAYLRRGEDIPTPDATAEQKAMLLSTPLFHAVGNHSSLGLCTALGFRIVLIHRWDVSRVAQLVIAERITHGGGIPFMAMELLEAVKLASGSQHVLESVAWGGAPSSAGLPQEVQGRLGREVMPSQGYGATETSSMATGVCGEDYLLRPTTAGLPTFVTTIKIVSEDNISLPAGSVGEILVHGVSRTYGYWRNEKATKEAFTADGYYRTGDLGYLDDEGFLYISDRAKDIIIRGGENISSVSVETEIYRHPAVLDAAVVPVPDAKLGELVAAAIVLRPEFSTPGAVSSQEIIELVASALPKHCVPVMVSFRDALPRNGVGKTDKRILKEALSKIWLGQQQKEHQLQERVQVQVQAKL</sequence>
<dbReference type="Proteomes" id="UP000193467">
    <property type="component" value="Unassembled WGS sequence"/>
</dbReference>
<dbReference type="InParanoid" id="A0A1Y2G074"/>
<proteinExistence type="predicted"/>
<dbReference type="InterPro" id="IPR045851">
    <property type="entry name" value="AMP-bd_C_sf"/>
</dbReference>
<dbReference type="InterPro" id="IPR020845">
    <property type="entry name" value="AMP-binding_CS"/>
</dbReference>
<feature type="domain" description="AMP-binding enzyme C-terminal" evidence="2">
    <location>
        <begin position="487"/>
        <end position="565"/>
    </location>
</feature>
<feature type="domain" description="AMP-dependent synthetase/ligase" evidence="1">
    <location>
        <begin position="53"/>
        <end position="435"/>
    </location>
</feature>
<accession>A0A1Y2G074</accession>
<dbReference type="GO" id="GO:0019748">
    <property type="term" value="P:secondary metabolic process"/>
    <property type="evidence" value="ECO:0007669"/>
    <property type="project" value="TreeGrafter"/>
</dbReference>
<dbReference type="Pfam" id="PF13193">
    <property type="entry name" value="AMP-binding_C"/>
    <property type="match status" value="1"/>
</dbReference>
<dbReference type="EMBL" id="MCGR01000011">
    <property type="protein sequence ID" value="ORY88277.1"/>
    <property type="molecule type" value="Genomic_DNA"/>
</dbReference>
<dbReference type="STRING" id="106004.A0A1Y2G074"/>
<evidence type="ECO:0000259" key="1">
    <source>
        <dbReference type="Pfam" id="PF00501"/>
    </source>
</evidence>
<dbReference type="InterPro" id="IPR000873">
    <property type="entry name" value="AMP-dep_synth/lig_dom"/>
</dbReference>
<dbReference type="Gene3D" id="3.40.50.12780">
    <property type="entry name" value="N-terminal domain of ligase-like"/>
    <property type="match status" value="1"/>
</dbReference>
<protein>
    <submittedName>
        <fullName evidence="3">AMP-dependent synthetase and ligase</fullName>
    </submittedName>
</protein>
<evidence type="ECO:0000313" key="3">
    <source>
        <dbReference type="EMBL" id="ORY88277.1"/>
    </source>
</evidence>
<dbReference type="InterPro" id="IPR025110">
    <property type="entry name" value="AMP-bd_C"/>
</dbReference>
<dbReference type="SUPFAM" id="SSF56801">
    <property type="entry name" value="Acetyl-CoA synthetase-like"/>
    <property type="match status" value="1"/>
</dbReference>
<dbReference type="AlphaFoldDB" id="A0A1Y2G074"/>
<dbReference type="Pfam" id="PF00501">
    <property type="entry name" value="AMP-binding"/>
    <property type="match status" value="1"/>
</dbReference>
<evidence type="ECO:0000259" key="2">
    <source>
        <dbReference type="Pfam" id="PF13193"/>
    </source>
</evidence>
<dbReference type="InterPro" id="IPR042099">
    <property type="entry name" value="ANL_N_sf"/>
</dbReference>
<dbReference type="CDD" id="cd04433">
    <property type="entry name" value="AFD_class_I"/>
    <property type="match status" value="1"/>
</dbReference>
<name>A0A1Y2G074_9BASI</name>
<comment type="caution">
    <text evidence="3">The sequence shown here is derived from an EMBL/GenBank/DDBJ whole genome shotgun (WGS) entry which is preliminary data.</text>
</comment>
<gene>
    <name evidence="3" type="ORF">BCR35DRAFT_23440</name>
</gene>